<name>A0A914QZQ0_9BILA</name>
<keyword evidence="2" id="KW-0732">Signal</keyword>
<sequence length="79" mass="8720">MAVALMSLLAGLLALCSPETKDKPMPEDINDFDPGEVYRWIFGIQTPVKKIINEVSTNPSEKPPLLSPPNILIENNEKS</sequence>
<evidence type="ECO:0000256" key="1">
    <source>
        <dbReference type="SAM" id="MobiDB-lite"/>
    </source>
</evidence>
<organism evidence="3 4">
    <name type="scientific">Panagrolaimus davidi</name>
    <dbReference type="NCBI Taxonomy" id="227884"/>
    <lineage>
        <taxon>Eukaryota</taxon>
        <taxon>Metazoa</taxon>
        <taxon>Ecdysozoa</taxon>
        <taxon>Nematoda</taxon>
        <taxon>Chromadorea</taxon>
        <taxon>Rhabditida</taxon>
        <taxon>Tylenchina</taxon>
        <taxon>Panagrolaimomorpha</taxon>
        <taxon>Panagrolaimoidea</taxon>
        <taxon>Panagrolaimidae</taxon>
        <taxon>Panagrolaimus</taxon>
    </lineage>
</organism>
<dbReference type="AlphaFoldDB" id="A0A914QZQ0"/>
<proteinExistence type="predicted"/>
<evidence type="ECO:0000256" key="2">
    <source>
        <dbReference type="SAM" id="SignalP"/>
    </source>
</evidence>
<feature type="region of interest" description="Disordered" evidence="1">
    <location>
        <begin position="57"/>
        <end position="79"/>
    </location>
</feature>
<keyword evidence="3" id="KW-1185">Reference proteome</keyword>
<dbReference type="WBParaSite" id="PDA_v2.g9849.t1">
    <property type="protein sequence ID" value="PDA_v2.g9849.t1"/>
    <property type="gene ID" value="PDA_v2.g9849"/>
</dbReference>
<protein>
    <submittedName>
        <fullName evidence="4">Uncharacterized protein</fullName>
    </submittedName>
</protein>
<dbReference type="Proteomes" id="UP000887578">
    <property type="component" value="Unplaced"/>
</dbReference>
<reference evidence="4" key="1">
    <citation type="submission" date="2022-11" db="UniProtKB">
        <authorList>
            <consortium name="WormBaseParasite"/>
        </authorList>
    </citation>
    <scope>IDENTIFICATION</scope>
</reference>
<feature type="chain" id="PRO_5037663469" evidence="2">
    <location>
        <begin position="19"/>
        <end position="79"/>
    </location>
</feature>
<evidence type="ECO:0000313" key="3">
    <source>
        <dbReference type="Proteomes" id="UP000887578"/>
    </source>
</evidence>
<accession>A0A914QZQ0</accession>
<evidence type="ECO:0000313" key="4">
    <source>
        <dbReference type="WBParaSite" id="PDA_v2.g9849.t1"/>
    </source>
</evidence>
<feature type="signal peptide" evidence="2">
    <location>
        <begin position="1"/>
        <end position="18"/>
    </location>
</feature>